<dbReference type="AlphaFoldDB" id="A0A9P5N838"/>
<evidence type="ECO:0000313" key="3">
    <source>
        <dbReference type="Proteomes" id="UP000724874"/>
    </source>
</evidence>
<accession>A0A9P5N838</accession>
<comment type="caution">
    <text evidence="2">The sequence shown here is derived from an EMBL/GenBank/DDBJ whole genome shotgun (WGS) entry which is preliminary data.</text>
</comment>
<keyword evidence="3" id="KW-1185">Reference proteome</keyword>
<dbReference type="EMBL" id="JADNYJ010000400">
    <property type="protein sequence ID" value="KAF8869815.1"/>
    <property type="molecule type" value="Genomic_DNA"/>
</dbReference>
<feature type="region of interest" description="Disordered" evidence="1">
    <location>
        <begin position="86"/>
        <end position="107"/>
    </location>
</feature>
<protein>
    <submittedName>
        <fullName evidence="2">Uncharacterized protein</fullName>
    </submittedName>
</protein>
<organism evidence="2 3">
    <name type="scientific">Gymnopilus junonius</name>
    <name type="common">Spectacular rustgill mushroom</name>
    <name type="synonym">Gymnopilus spectabilis subsp. junonius</name>
    <dbReference type="NCBI Taxonomy" id="109634"/>
    <lineage>
        <taxon>Eukaryota</taxon>
        <taxon>Fungi</taxon>
        <taxon>Dikarya</taxon>
        <taxon>Basidiomycota</taxon>
        <taxon>Agaricomycotina</taxon>
        <taxon>Agaricomycetes</taxon>
        <taxon>Agaricomycetidae</taxon>
        <taxon>Agaricales</taxon>
        <taxon>Agaricineae</taxon>
        <taxon>Hymenogastraceae</taxon>
        <taxon>Gymnopilus</taxon>
    </lineage>
</organism>
<sequence length="188" mass="20854">MPYTISNKSIRIEGQSCTFALLWQGFTVAELTDEDIFSNVLSSGIVSRQSSQSMPVQNKPKQMEVQPMSEGLYSFRPIRLFTPKRSSLSPTVNAPPPTTSAQPNLKGGGQKMVFPPLYFADQRIALMYHSVCSDNSRVRLDINDSMRPELTDRVLSICADEIAHGPGLRSSTWLVPSSRTLVGIRHIP</sequence>
<gene>
    <name evidence="2" type="ORF">CPB84DRAFT_1913972</name>
</gene>
<proteinExistence type="predicted"/>
<evidence type="ECO:0000256" key="1">
    <source>
        <dbReference type="SAM" id="MobiDB-lite"/>
    </source>
</evidence>
<name>A0A9P5N838_GYMJU</name>
<dbReference type="Proteomes" id="UP000724874">
    <property type="component" value="Unassembled WGS sequence"/>
</dbReference>
<evidence type="ECO:0000313" key="2">
    <source>
        <dbReference type="EMBL" id="KAF8869815.1"/>
    </source>
</evidence>
<reference evidence="2" key="1">
    <citation type="submission" date="2020-11" db="EMBL/GenBank/DDBJ databases">
        <authorList>
            <consortium name="DOE Joint Genome Institute"/>
            <person name="Ahrendt S."/>
            <person name="Riley R."/>
            <person name="Andreopoulos W."/>
            <person name="LaButti K."/>
            <person name="Pangilinan J."/>
            <person name="Ruiz-duenas F.J."/>
            <person name="Barrasa J.M."/>
            <person name="Sanchez-Garcia M."/>
            <person name="Camarero S."/>
            <person name="Miyauchi S."/>
            <person name="Serrano A."/>
            <person name="Linde D."/>
            <person name="Babiker R."/>
            <person name="Drula E."/>
            <person name="Ayuso-Fernandez I."/>
            <person name="Pacheco R."/>
            <person name="Padilla G."/>
            <person name="Ferreira P."/>
            <person name="Barriuso J."/>
            <person name="Kellner H."/>
            <person name="Castanera R."/>
            <person name="Alfaro M."/>
            <person name="Ramirez L."/>
            <person name="Pisabarro A.G."/>
            <person name="Kuo A."/>
            <person name="Tritt A."/>
            <person name="Lipzen A."/>
            <person name="He G."/>
            <person name="Yan M."/>
            <person name="Ng V."/>
            <person name="Cullen D."/>
            <person name="Martin F."/>
            <person name="Rosso M.-N."/>
            <person name="Henrissat B."/>
            <person name="Hibbett D."/>
            <person name="Martinez A.T."/>
            <person name="Grigoriev I.V."/>
        </authorList>
    </citation>
    <scope>NUCLEOTIDE SEQUENCE</scope>
    <source>
        <strain evidence="2">AH 44721</strain>
    </source>
</reference>